<organism evidence="1 2">
    <name type="scientific">Paxillus rubicundulus Ve08.2h10</name>
    <dbReference type="NCBI Taxonomy" id="930991"/>
    <lineage>
        <taxon>Eukaryota</taxon>
        <taxon>Fungi</taxon>
        <taxon>Dikarya</taxon>
        <taxon>Basidiomycota</taxon>
        <taxon>Agaricomycotina</taxon>
        <taxon>Agaricomycetes</taxon>
        <taxon>Agaricomycetidae</taxon>
        <taxon>Boletales</taxon>
        <taxon>Paxilineae</taxon>
        <taxon>Paxillaceae</taxon>
        <taxon>Paxillus</taxon>
    </lineage>
</organism>
<evidence type="ECO:0000313" key="1">
    <source>
        <dbReference type="EMBL" id="KIK98568.1"/>
    </source>
</evidence>
<sequence>MTLYVIGAKVRLQLRLDLNGYVLHVQSSGMLSFVPLSSRFQGFEWFRVFPLTAGLQYDIGDNQKVHFVRSVGPFEKRKSFGTTNPEVLGVRLSINEGTLHLVDQTSQYVLGKMQAGATRRLARAVSSFAPVAGDSGSLPISDHCRFKYRCAISRP</sequence>
<proteinExistence type="predicted"/>
<dbReference type="EMBL" id="KN824888">
    <property type="protein sequence ID" value="KIK98568.1"/>
    <property type="molecule type" value="Genomic_DNA"/>
</dbReference>
<gene>
    <name evidence="1" type="ORF">PAXRUDRAFT_667963</name>
</gene>
<dbReference type="Proteomes" id="UP000054538">
    <property type="component" value="Unassembled WGS sequence"/>
</dbReference>
<protein>
    <submittedName>
        <fullName evidence="1">Uncharacterized protein</fullName>
    </submittedName>
</protein>
<dbReference type="InParanoid" id="A0A0D0DV80"/>
<reference evidence="1 2" key="1">
    <citation type="submission" date="2014-04" db="EMBL/GenBank/DDBJ databases">
        <authorList>
            <consortium name="DOE Joint Genome Institute"/>
            <person name="Kuo A."/>
            <person name="Kohler A."/>
            <person name="Jargeat P."/>
            <person name="Nagy L.G."/>
            <person name="Floudas D."/>
            <person name="Copeland A."/>
            <person name="Barry K.W."/>
            <person name="Cichocki N."/>
            <person name="Veneault-Fourrey C."/>
            <person name="LaButti K."/>
            <person name="Lindquist E.A."/>
            <person name="Lipzen A."/>
            <person name="Lundell T."/>
            <person name="Morin E."/>
            <person name="Murat C."/>
            <person name="Sun H."/>
            <person name="Tunlid A."/>
            <person name="Henrissat B."/>
            <person name="Grigoriev I.V."/>
            <person name="Hibbett D.S."/>
            <person name="Martin F."/>
            <person name="Nordberg H.P."/>
            <person name="Cantor M.N."/>
            <person name="Hua S.X."/>
        </authorList>
    </citation>
    <scope>NUCLEOTIDE SEQUENCE [LARGE SCALE GENOMIC DNA]</scope>
    <source>
        <strain evidence="1 2">Ve08.2h10</strain>
    </source>
</reference>
<name>A0A0D0DV80_9AGAM</name>
<keyword evidence="2" id="KW-1185">Reference proteome</keyword>
<dbReference type="HOGENOM" id="CLU_1696101_0_0_1"/>
<reference evidence="2" key="2">
    <citation type="submission" date="2015-01" db="EMBL/GenBank/DDBJ databases">
        <title>Evolutionary Origins and Diversification of the Mycorrhizal Mutualists.</title>
        <authorList>
            <consortium name="DOE Joint Genome Institute"/>
            <consortium name="Mycorrhizal Genomics Consortium"/>
            <person name="Kohler A."/>
            <person name="Kuo A."/>
            <person name="Nagy L.G."/>
            <person name="Floudas D."/>
            <person name="Copeland A."/>
            <person name="Barry K.W."/>
            <person name="Cichocki N."/>
            <person name="Veneault-Fourrey C."/>
            <person name="LaButti K."/>
            <person name="Lindquist E.A."/>
            <person name="Lipzen A."/>
            <person name="Lundell T."/>
            <person name="Morin E."/>
            <person name="Murat C."/>
            <person name="Riley R."/>
            <person name="Ohm R."/>
            <person name="Sun H."/>
            <person name="Tunlid A."/>
            <person name="Henrissat B."/>
            <person name="Grigoriev I.V."/>
            <person name="Hibbett D.S."/>
            <person name="Martin F."/>
        </authorList>
    </citation>
    <scope>NUCLEOTIDE SEQUENCE [LARGE SCALE GENOMIC DNA]</scope>
    <source>
        <strain evidence="2">Ve08.2h10</strain>
    </source>
</reference>
<accession>A0A0D0DV80</accession>
<evidence type="ECO:0000313" key="2">
    <source>
        <dbReference type="Proteomes" id="UP000054538"/>
    </source>
</evidence>
<dbReference type="AlphaFoldDB" id="A0A0D0DV80"/>